<evidence type="ECO:0000256" key="2">
    <source>
        <dbReference type="SAM" id="SignalP"/>
    </source>
</evidence>
<proteinExistence type="predicted"/>
<feature type="chain" id="PRO_5045237635" description="DUF4124 domain-containing protein" evidence="2">
    <location>
        <begin position="29"/>
        <end position="222"/>
    </location>
</feature>
<dbReference type="Proteomes" id="UP001501523">
    <property type="component" value="Unassembled WGS sequence"/>
</dbReference>
<evidence type="ECO:0000259" key="3">
    <source>
        <dbReference type="Pfam" id="PF13511"/>
    </source>
</evidence>
<accession>A0ABN1IED7</accession>
<evidence type="ECO:0000313" key="5">
    <source>
        <dbReference type="Proteomes" id="UP001501523"/>
    </source>
</evidence>
<feature type="coiled-coil region" evidence="1">
    <location>
        <begin position="76"/>
        <end position="162"/>
    </location>
</feature>
<reference evidence="4 5" key="1">
    <citation type="journal article" date="2019" name="Int. J. Syst. Evol. Microbiol.">
        <title>The Global Catalogue of Microorganisms (GCM) 10K type strain sequencing project: providing services to taxonomists for standard genome sequencing and annotation.</title>
        <authorList>
            <consortium name="The Broad Institute Genomics Platform"/>
            <consortium name="The Broad Institute Genome Sequencing Center for Infectious Disease"/>
            <person name="Wu L."/>
            <person name="Ma J."/>
        </authorList>
    </citation>
    <scope>NUCLEOTIDE SEQUENCE [LARGE SCALE GENOMIC DNA]</scope>
    <source>
        <strain evidence="4 5">JCM 15421</strain>
    </source>
</reference>
<evidence type="ECO:0000313" key="4">
    <source>
        <dbReference type="EMBL" id="GAA0710662.1"/>
    </source>
</evidence>
<dbReference type="EMBL" id="BAAAEU010000006">
    <property type="protein sequence ID" value="GAA0710662.1"/>
    <property type="molecule type" value="Genomic_DNA"/>
</dbReference>
<keyword evidence="2" id="KW-0732">Signal</keyword>
<dbReference type="InterPro" id="IPR025392">
    <property type="entry name" value="DUF4124"/>
</dbReference>
<comment type="caution">
    <text evidence="4">The sequence shown here is derived from an EMBL/GenBank/DDBJ whole genome shotgun (WGS) entry which is preliminary data.</text>
</comment>
<feature type="signal peptide" evidence="2">
    <location>
        <begin position="1"/>
        <end position="28"/>
    </location>
</feature>
<feature type="domain" description="DUF4124" evidence="3">
    <location>
        <begin position="37"/>
        <end position="88"/>
    </location>
</feature>
<dbReference type="Pfam" id="PF13511">
    <property type="entry name" value="DUF4124"/>
    <property type="match status" value="1"/>
</dbReference>
<evidence type="ECO:0000256" key="1">
    <source>
        <dbReference type="SAM" id="Coils"/>
    </source>
</evidence>
<organism evidence="4 5">
    <name type="scientific">Dokdonella soli</name>
    <dbReference type="NCBI Taxonomy" id="529810"/>
    <lineage>
        <taxon>Bacteria</taxon>
        <taxon>Pseudomonadati</taxon>
        <taxon>Pseudomonadota</taxon>
        <taxon>Gammaproteobacteria</taxon>
        <taxon>Lysobacterales</taxon>
        <taxon>Rhodanobacteraceae</taxon>
        <taxon>Dokdonella</taxon>
    </lineage>
</organism>
<sequence length="222" mass="24569">MRCSSPRVSLPHLLAALLAAGSAGGTLAASELDHNRFKWHDAGGNLHYSDALPPEAAKLGYEVVSPQGIVIKRVERAKTAEELAASKAELAKAKAERDQVDEHARADARMLSGYPTEADLKRSQQQKLEMLNQQIVAAQISLRSQEQTLADLLGRAADAERANKALPDPEARQLAAMRKQVDDQRLAVERRQYERDTALSQFEGETTRYRELKAKLVEPHQQ</sequence>
<keyword evidence="1" id="KW-0175">Coiled coil</keyword>
<keyword evidence="5" id="KW-1185">Reference proteome</keyword>
<protein>
    <recommendedName>
        <fullName evidence="3">DUF4124 domain-containing protein</fullName>
    </recommendedName>
</protein>
<gene>
    <name evidence="4" type="ORF">GCM10009105_11980</name>
</gene>
<name>A0ABN1IED7_9GAMM</name>